<evidence type="ECO:0000256" key="2">
    <source>
        <dbReference type="ARBA" id="ARBA00022670"/>
    </source>
</evidence>
<organism evidence="12 13">
    <name type="scientific">Bacteroides salyersiae CL02T12C01</name>
    <dbReference type="NCBI Taxonomy" id="997887"/>
    <lineage>
        <taxon>Bacteria</taxon>
        <taxon>Pseudomonadati</taxon>
        <taxon>Bacteroidota</taxon>
        <taxon>Bacteroidia</taxon>
        <taxon>Bacteroidales</taxon>
        <taxon>Bacteroidaceae</taxon>
        <taxon>Bacteroides</taxon>
    </lineage>
</organism>
<keyword evidence="2 10" id="KW-0645">Protease</keyword>
<comment type="cofactor">
    <cofactor evidence="10">
        <name>Zn(2+)</name>
        <dbReference type="ChEBI" id="CHEBI:29105"/>
    </cofactor>
    <text evidence="10">Binds 1 zinc ion per subunit.</text>
</comment>
<dbReference type="AlphaFoldDB" id="I9T0T3"/>
<dbReference type="PANTHER" id="PTHR43221">
    <property type="entry name" value="PROTEASE HTPX"/>
    <property type="match status" value="1"/>
</dbReference>
<protein>
    <recommendedName>
        <fullName evidence="11">Peptidase M48 domain-containing protein</fullName>
    </recommendedName>
</protein>
<dbReference type="OrthoDB" id="9810445at2"/>
<dbReference type="GO" id="GO:0006508">
    <property type="term" value="P:proteolysis"/>
    <property type="evidence" value="ECO:0007669"/>
    <property type="project" value="UniProtKB-KW"/>
</dbReference>
<dbReference type="CDD" id="cd07325">
    <property type="entry name" value="M48_Ste24p_like"/>
    <property type="match status" value="1"/>
</dbReference>
<evidence type="ECO:0000256" key="5">
    <source>
        <dbReference type="ARBA" id="ARBA00022801"/>
    </source>
</evidence>
<proteinExistence type="inferred from homology"/>
<feature type="domain" description="Peptidase M48" evidence="11">
    <location>
        <begin position="96"/>
        <end position="213"/>
    </location>
</feature>
<evidence type="ECO:0000256" key="10">
    <source>
        <dbReference type="RuleBase" id="RU003983"/>
    </source>
</evidence>
<evidence type="ECO:0000256" key="6">
    <source>
        <dbReference type="ARBA" id="ARBA00022833"/>
    </source>
</evidence>
<dbReference type="GO" id="GO:0004222">
    <property type="term" value="F:metalloendopeptidase activity"/>
    <property type="evidence" value="ECO:0007669"/>
    <property type="project" value="InterPro"/>
</dbReference>
<reference evidence="12 13" key="1">
    <citation type="submission" date="2012-02" db="EMBL/GenBank/DDBJ databases">
        <title>The Genome Sequence of Bacteroides salyersiae CL02T12C01.</title>
        <authorList>
            <consortium name="The Broad Institute Genome Sequencing Platform"/>
            <person name="Earl A."/>
            <person name="Ward D."/>
            <person name="Feldgarden M."/>
            <person name="Gevers D."/>
            <person name="Zitomersky N.L."/>
            <person name="Coyne M.J."/>
            <person name="Comstock L.E."/>
            <person name="Young S.K."/>
            <person name="Zeng Q."/>
            <person name="Gargeya S."/>
            <person name="Fitzgerald M."/>
            <person name="Haas B."/>
            <person name="Abouelleil A."/>
            <person name="Alvarado L."/>
            <person name="Arachchi H.M."/>
            <person name="Berlin A."/>
            <person name="Chapman S.B."/>
            <person name="Gearin G."/>
            <person name="Goldberg J."/>
            <person name="Griggs A."/>
            <person name="Gujja S."/>
            <person name="Hansen M."/>
            <person name="Heiman D."/>
            <person name="Howarth C."/>
            <person name="Larimer J."/>
            <person name="Lui A."/>
            <person name="MacDonald P.J.P."/>
            <person name="McCowen C."/>
            <person name="Montmayeur A."/>
            <person name="Murphy C."/>
            <person name="Neiman D."/>
            <person name="Pearson M."/>
            <person name="Priest M."/>
            <person name="Roberts A."/>
            <person name="Saif S."/>
            <person name="Shea T."/>
            <person name="Sisk P."/>
            <person name="Stolte C."/>
            <person name="Sykes S."/>
            <person name="Wortman J."/>
            <person name="Nusbaum C."/>
            <person name="Birren B."/>
        </authorList>
    </citation>
    <scope>NUCLEOTIDE SEQUENCE [LARGE SCALE GENOMIC DNA]</scope>
    <source>
        <strain evidence="12 13">CL02T12C01</strain>
    </source>
</reference>
<keyword evidence="4" id="KW-0479">Metal-binding</keyword>
<evidence type="ECO:0000313" key="13">
    <source>
        <dbReference type="Proteomes" id="UP000005150"/>
    </source>
</evidence>
<dbReference type="RefSeq" id="WP_005932475.1">
    <property type="nucleotide sequence ID" value="NZ_JH724308.1"/>
</dbReference>
<evidence type="ECO:0000256" key="4">
    <source>
        <dbReference type="ARBA" id="ARBA00022723"/>
    </source>
</evidence>
<keyword evidence="8 10" id="KW-0482">Metalloprotease</keyword>
<dbReference type="GO" id="GO:0046872">
    <property type="term" value="F:metal ion binding"/>
    <property type="evidence" value="ECO:0007669"/>
    <property type="project" value="UniProtKB-KW"/>
</dbReference>
<dbReference type="GeneID" id="93117004"/>
<comment type="similarity">
    <text evidence="10">Belongs to the peptidase M48 family.</text>
</comment>
<dbReference type="EMBL" id="AGXV01000032">
    <property type="protein sequence ID" value="EIY62188.1"/>
    <property type="molecule type" value="Genomic_DNA"/>
</dbReference>
<dbReference type="Proteomes" id="UP000005150">
    <property type="component" value="Unassembled WGS sequence"/>
</dbReference>
<keyword evidence="1" id="KW-1003">Cell membrane</keyword>
<evidence type="ECO:0000256" key="7">
    <source>
        <dbReference type="ARBA" id="ARBA00022989"/>
    </source>
</evidence>
<dbReference type="PANTHER" id="PTHR43221:SF3">
    <property type="entry name" value="SLL1280 PROTEIN"/>
    <property type="match status" value="1"/>
</dbReference>
<dbReference type="HOGENOM" id="CLU_052979_1_1_10"/>
<dbReference type="InterPro" id="IPR001915">
    <property type="entry name" value="Peptidase_M48"/>
</dbReference>
<keyword evidence="9" id="KW-0472">Membrane</keyword>
<keyword evidence="3" id="KW-0812">Transmembrane</keyword>
<gene>
    <name evidence="12" type="ORF">HMPREF1071_02808</name>
</gene>
<keyword evidence="5 10" id="KW-0378">Hydrolase</keyword>
<keyword evidence="13" id="KW-1185">Reference proteome</keyword>
<dbReference type="Gene3D" id="3.30.2010.10">
    <property type="entry name" value="Metalloproteases ('zincins'), catalytic domain"/>
    <property type="match status" value="1"/>
</dbReference>
<sequence>MKLRTTIKGLDISAILHPKDKSTLDKLRKIPGFKSIVDKTVGSIMEKYAAIEYSAEGINVTDKSLPNIHRHVVEACRLLEIKNVPACSTDWDYDICSFSVGEQKPRIILQSGTVDLLSPEELYFMIGHELGHIKCGHKSYHMFTEAMYMPIANSDLNIWMSLVKMPLLNWYRISDFSADRIGLLCCQDINVALTTMIKMAGLPKKCYGRIHIKSFIQQAMDFNNNHSGMMDSIIKYLSINAAAMPWLVVRAGELWNWYSSGEYDRIIKRV</sequence>
<name>I9T0T3_9BACE</name>
<dbReference type="PATRIC" id="fig|997887.3.peg.2912"/>
<evidence type="ECO:0000256" key="8">
    <source>
        <dbReference type="ARBA" id="ARBA00023049"/>
    </source>
</evidence>
<dbReference type="Pfam" id="PF01435">
    <property type="entry name" value="Peptidase_M48"/>
    <property type="match status" value="1"/>
</dbReference>
<evidence type="ECO:0000256" key="9">
    <source>
        <dbReference type="ARBA" id="ARBA00023136"/>
    </source>
</evidence>
<accession>I9T0T3</accession>
<evidence type="ECO:0000256" key="1">
    <source>
        <dbReference type="ARBA" id="ARBA00022475"/>
    </source>
</evidence>
<evidence type="ECO:0000256" key="3">
    <source>
        <dbReference type="ARBA" id="ARBA00022692"/>
    </source>
</evidence>
<keyword evidence="7" id="KW-1133">Transmembrane helix</keyword>
<comment type="caution">
    <text evidence="12">The sequence shown here is derived from an EMBL/GenBank/DDBJ whole genome shotgun (WGS) entry which is preliminary data.</text>
</comment>
<evidence type="ECO:0000259" key="11">
    <source>
        <dbReference type="Pfam" id="PF01435"/>
    </source>
</evidence>
<keyword evidence="6 10" id="KW-0862">Zinc</keyword>
<evidence type="ECO:0000313" key="12">
    <source>
        <dbReference type="EMBL" id="EIY62188.1"/>
    </source>
</evidence>
<dbReference type="InterPro" id="IPR050083">
    <property type="entry name" value="HtpX_protease"/>
</dbReference>